<dbReference type="InterPro" id="IPR001932">
    <property type="entry name" value="PPM-type_phosphatase-like_dom"/>
</dbReference>
<dbReference type="AlphaFoldDB" id="A0A9X3AKJ3"/>
<dbReference type="InterPro" id="IPR007890">
    <property type="entry name" value="CHASE2"/>
</dbReference>
<dbReference type="GO" id="GO:0016791">
    <property type="term" value="F:phosphatase activity"/>
    <property type="evidence" value="ECO:0007669"/>
    <property type="project" value="TreeGrafter"/>
</dbReference>
<dbReference type="Proteomes" id="UP001142648">
    <property type="component" value="Unassembled WGS sequence"/>
</dbReference>
<dbReference type="Gene3D" id="3.60.40.10">
    <property type="entry name" value="PPM-type phosphatase domain"/>
    <property type="match status" value="1"/>
</dbReference>
<protein>
    <submittedName>
        <fullName evidence="4">CHASE2 domain-containing protein</fullName>
    </submittedName>
</protein>
<dbReference type="EMBL" id="JAOAMV010000002">
    <property type="protein sequence ID" value="MCT2558439.1"/>
    <property type="molecule type" value="Genomic_DNA"/>
</dbReference>
<gene>
    <name evidence="4" type="ORF">N0B51_05545</name>
</gene>
<keyword evidence="1" id="KW-0378">Hydrolase</keyword>
<keyword evidence="2" id="KW-0472">Membrane</keyword>
<evidence type="ECO:0000259" key="3">
    <source>
        <dbReference type="PROSITE" id="PS51746"/>
    </source>
</evidence>
<evidence type="ECO:0000256" key="1">
    <source>
        <dbReference type="ARBA" id="ARBA00022801"/>
    </source>
</evidence>
<feature type="transmembrane region" description="Helical" evidence="2">
    <location>
        <begin position="401"/>
        <end position="419"/>
    </location>
</feature>
<organism evidence="4 5">
    <name type="scientific">Tsuneonella litorea</name>
    <dbReference type="NCBI Taxonomy" id="2976475"/>
    <lineage>
        <taxon>Bacteria</taxon>
        <taxon>Pseudomonadati</taxon>
        <taxon>Pseudomonadota</taxon>
        <taxon>Alphaproteobacteria</taxon>
        <taxon>Sphingomonadales</taxon>
        <taxon>Erythrobacteraceae</taxon>
        <taxon>Tsuneonella</taxon>
    </lineage>
</organism>
<feature type="transmembrane region" description="Helical" evidence="2">
    <location>
        <begin position="342"/>
        <end position="362"/>
    </location>
</feature>
<dbReference type="PANTHER" id="PTHR43156:SF2">
    <property type="entry name" value="STAGE II SPORULATION PROTEIN E"/>
    <property type="match status" value="1"/>
</dbReference>
<evidence type="ECO:0000256" key="2">
    <source>
        <dbReference type="SAM" id="Phobius"/>
    </source>
</evidence>
<dbReference type="SMART" id="SM00331">
    <property type="entry name" value="PP2C_SIG"/>
    <property type="match status" value="1"/>
</dbReference>
<comment type="caution">
    <text evidence="4">The sequence shown here is derived from an EMBL/GenBank/DDBJ whole genome shotgun (WGS) entry which is preliminary data.</text>
</comment>
<feature type="transmembrane region" description="Helical" evidence="2">
    <location>
        <begin position="369"/>
        <end position="389"/>
    </location>
</feature>
<dbReference type="SMART" id="SM01080">
    <property type="entry name" value="CHASE2"/>
    <property type="match status" value="1"/>
</dbReference>
<reference evidence="4" key="1">
    <citation type="submission" date="2022-09" db="EMBL/GenBank/DDBJ databases">
        <title>The genome sequence of Tsuneonella sp. YG55.</title>
        <authorList>
            <person name="Liu Y."/>
        </authorList>
    </citation>
    <scope>NUCLEOTIDE SEQUENCE</scope>
    <source>
        <strain evidence="4">YG55</strain>
    </source>
</reference>
<dbReference type="SUPFAM" id="SSF81606">
    <property type="entry name" value="PP2C-like"/>
    <property type="match status" value="1"/>
</dbReference>
<feature type="domain" description="PPM-type phosphatase" evidence="3">
    <location>
        <begin position="467"/>
        <end position="682"/>
    </location>
</feature>
<keyword evidence="5" id="KW-1185">Reference proteome</keyword>
<dbReference type="Pfam" id="PF07228">
    <property type="entry name" value="SpoIIE"/>
    <property type="match status" value="1"/>
</dbReference>
<proteinExistence type="predicted"/>
<evidence type="ECO:0000313" key="5">
    <source>
        <dbReference type="Proteomes" id="UP001142648"/>
    </source>
</evidence>
<sequence length="687" mass="72511">MASASKSDIRSRHTVGTAVLLGGLLGAILGLLAGDLPRRTLTDIWQRSAPRAIGTENVAVVLIDSSSIGEIGSWPWSRYYVARLTGEIARQRPVAIGIDIIFAEPDALSPRVFSSLYPELERATVEELNRLPTADDELASVFGAAPVLLARLGVQGEGTDPAQLMVDPAVQGQPPTGTLRSPQALTSIPQLDDVALAHGFINGPPDEDGVVRRIPLSIMVDDRPMPGMAVELARLAAGAPHLAWQGGAMQLGAMRLPVDDSGSLPLRFGAFPPDAVHSAVDVITGQVPPDAFAGKVVLVGLGAEGAVDIVATPLASETFGVYVQAQAVDAILEGDWLSRPSWTLWLEAAAGLFLLLLVLIAGETRRYRLLGAALLVALAIPLVSWLSFVEANVVFDPIRPVLIGLCGAVALWVTLHALARSERARLAAALVEERVASAEKEGELNAARRIQQGMVPGPEKLADLDPRVGVGAILESARSVGGDFYEAVMIDADRLLFLVGDVTGKGVPAALFMALSKALSASFLSRGGDDLGAAAAALNRDLMTQADEEMGLTMILGTLDCNSGTLALVNAGHENPLVVRADGEVEVLEMVGGPPFCVMDFPYAEESFALLEKDTLVLITDGATEAENDRQTMYGIDGVIAALRDEGDMPAAERATDLAARVRAFEGDTEPSDDLTIFTLRYRGRTS</sequence>
<dbReference type="PROSITE" id="PS51746">
    <property type="entry name" value="PPM_2"/>
    <property type="match status" value="1"/>
</dbReference>
<dbReference type="Pfam" id="PF05226">
    <property type="entry name" value="CHASE2"/>
    <property type="match status" value="1"/>
</dbReference>
<keyword evidence="2" id="KW-0812">Transmembrane</keyword>
<dbReference type="InterPro" id="IPR052016">
    <property type="entry name" value="Bact_Sigma-Reg"/>
</dbReference>
<dbReference type="InterPro" id="IPR036457">
    <property type="entry name" value="PPM-type-like_dom_sf"/>
</dbReference>
<evidence type="ECO:0000313" key="4">
    <source>
        <dbReference type="EMBL" id="MCT2558439.1"/>
    </source>
</evidence>
<dbReference type="PANTHER" id="PTHR43156">
    <property type="entry name" value="STAGE II SPORULATION PROTEIN E-RELATED"/>
    <property type="match status" value="1"/>
</dbReference>
<accession>A0A9X3AKJ3</accession>
<keyword evidence="2" id="KW-1133">Transmembrane helix</keyword>
<name>A0A9X3AKJ3_9SPHN</name>